<protein>
    <recommendedName>
        <fullName evidence="8">Indole-3-glycerol phosphate synthase</fullName>
        <shortName evidence="8">IGPS</shortName>
        <ecNumber evidence="8">4.1.1.48</ecNumber>
    </recommendedName>
</protein>
<comment type="catalytic activity">
    <reaction evidence="1 8">
        <text>1-(2-carboxyphenylamino)-1-deoxy-D-ribulose 5-phosphate + H(+) = (1S,2R)-1-C-(indol-3-yl)glycerol 3-phosphate + CO2 + H2O</text>
        <dbReference type="Rhea" id="RHEA:23476"/>
        <dbReference type="ChEBI" id="CHEBI:15377"/>
        <dbReference type="ChEBI" id="CHEBI:15378"/>
        <dbReference type="ChEBI" id="CHEBI:16526"/>
        <dbReference type="ChEBI" id="CHEBI:58613"/>
        <dbReference type="ChEBI" id="CHEBI:58866"/>
        <dbReference type="EC" id="4.1.1.48"/>
    </reaction>
</comment>
<evidence type="ECO:0000256" key="6">
    <source>
        <dbReference type="ARBA" id="ARBA00023141"/>
    </source>
</evidence>
<dbReference type="SUPFAM" id="SSF51366">
    <property type="entry name" value="Ribulose-phoshate binding barrel"/>
    <property type="match status" value="1"/>
</dbReference>
<dbReference type="NCBIfam" id="NF001370">
    <property type="entry name" value="PRK00278.1-2"/>
    <property type="match status" value="1"/>
</dbReference>
<evidence type="ECO:0000256" key="5">
    <source>
        <dbReference type="ARBA" id="ARBA00022822"/>
    </source>
</evidence>
<comment type="caution">
    <text evidence="10">The sequence shown here is derived from an EMBL/GenBank/DDBJ whole genome shotgun (WGS) entry which is preliminary data.</text>
</comment>
<dbReference type="Gene3D" id="3.20.20.70">
    <property type="entry name" value="Aldolase class I"/>
    <property type="match status" value="1"/>
</dbReference>
<evidence type="ECO:0000256" key="3">
    <source>
        <dbReference type="ARBA" id="ARBA00022605"/>
    </source>
</evidence>
<organism evidence="10 11">
    <name type="scientific">Methylobacterium radiotolerans</name>
    <dbReference type="NCBI Taxonomy" id="31998"/>
    <lineage>
        <taxon>Bacteria</taxon>
        <taxon>Pseudomonadati</taxon>
        <taxon>Pseudomonadota</taxon>
        <taxon>Alphaproteobacteria</taxon>
        <taxon>Hyphomicrobiales</taxon>
        <taxon>Methylobacteriaceae</taxon>
        <taxon>Methylobacterium</taxon>
    </lineage>
</organism>
<name>A0ABU7TB41_9HYPH</name>
<dbReference type="PROSITE" id="PS00614">
    <property type="entry name" value="IGPS"/>
    <property type="match status" value="1"/>
</dbReference>
<keyword evidence="5 8" id="KW-0822">Tryptophan biosynthesis</keyword>
<keyword evidence="4 8" id="KW-0210">Decarboxylase</keyword>
<evidence type="ECO:0000256" key="7">
    <source>
        <dbReference type="ARBA" id="ARBA00023239"/>
    </source>
</evidence>
<evidence type="ECO:0000313" key="11">
    <source>
        <dbReference type="Proteomes" id="UP001349262"/>
    </source>
</evidence>
<dbReference type="PANTHER" id="PTHR22854">
    <property type="entry name" value="TRYPTOPHAN BIOSYNTHESIS PROTEIN"/>
    <property type="match status" value="1"/>
</dbReference>
<keyword evidence="6 8" id="KW-0057">Aromatic amino acid biosynthesis</keyword>
<dbReference type="InterPro" id="IPR013798">
    <property type="entry name" value="Indole-3-glycerol_P_synth_dom"/>
</dbReference>
<dbReference type="NCBIfam" id="NF001377">
    <property type="entry name" value="PRK00278.2-4"/>
    <property type="match status" value="1"/>
</dbReference>
<keyword evidence="11" id="KW-1185">Reference proteome</keyword>
<evidence type="ECO:0000259" key="9">
    <source>
        <dbReference type="Pfam" id="PF00218"/>
    </source>
</evidence>
<evidence type="ECO:0000256" key="8">
    <source>
        <dbReference type="HAMAP-Rule" id="MF_00134"/>
    </source>
</evidence>
<sequence>MDDIVADVTAASAPERASVLARIEAYKRREIAEAKLRLPLAKLEKQVAKAEAPRGFADAIAAHIADDRPALIAEIKKASPSKGLIRADFDPKTLARAYAEGGATCLSVLTDTPSFQGAPEFLTEARAACTLPVLRKDFLFEPYQVFEARAWGADCVLVIMACLDDAEAAAITETAHDLGMDVLVEVHDAQELARALPLGTRLVGVNNRNLKTFEVSFETAIGLKPGIPTDRIAVAESGIGSHADVRRLKEHGLNTVLVGESLMRQPDVTAATKALLFGEAGR</sequence>
<keyword evidence="3 8" id="KW-0028">Amino-acid biosynthesis</keyword>
<accession>A0ABU7TB41</accession>
<dbReference type="CDD" id="cd00331">
    <property type="entry name" value="IGPS"/>
    <property type="match status" value="1"/>
</dbReference>
<keyword evidence="7 8" id="KW-0456">Lyase</keyword>
<comment type="pathway">
    <text evidence="2 8">Amino-acid biosynthesis; L-tryptophan biosynthesis; L-tryptophan from chorismate: step 4/5.</text>
</comment>
<gene>
    <name evidence="8" type="primary">trpC</name>
    <name evidence="10" type="ORF">MRSR164_14035</name>
</gene>
<dbReference type="InterPro" id="IPR001468">
    <property type="entry name" value="Indole-3-GlycerolPSynthase_CS"/>
</dbReference>
<evidence type="ECO:0000256" key="2">
    <source>
        <dbReference type="ARBA" id="ARBA00004696"/>
    </source>
</evidence>
<evidence type="ECO:0000256" key="4">
    <source>
        <dbReference type="ARBA" id="ARBA00022793"/>
    </source>
</evidence>
<dbReference type="Pfam" id="PF00218">
    <property type="entry name" value="IGPS"/>
    <property type="match status" value="1"/>
</dbReference>
<dbReference type="InterPro" id="IPR013785">
    <property type="entry name" value="Aldolase_TIM"/>
</dbReference>
<dbReference type="NCBIfam" id="NF001373">
    <property type="entry name" value="PRK00278.1-6"/>
    <property type="match status" value="1"/>
</dbReference>
<dbReference type="Proteomes" id="UP001349262">
    <property type="component" value="Unassembled WGS sequence"/>
</dbReference>
<evidence type="ECO:0000256" key="1">
    <source>
        <dbReference type="ARBA" id="ARBA00001633"/>
    </source>
</evidence>
<comment type="similarity">
    <text evidence="8">Belongs to the TrpC family.</text>
</comment>
<proteinExistence type="inferred from homology"/>
<dbReference type="InterPro" id="IPR011060">
    <property type="entry name" value="RibuloseP-bd_barrel"/>
</dbReference>
<dbReference type="EC" id="4.1.1.48" evidence="8"/>
<dbReference type="InterPro" id="IPR045186">
    <property type="entry name" value="Indole-3-glycerol_P_synth"/>
</dbReference>
<feature type="domain" description="Indole-3-glycerol phosphate synthase" evidence="9">
    <location>
        <begin position="20"/>
        <end position="275"/>
    </location>
</feature>
<dbReference type="HAMAP" id="MF_00134_B">
    <property type="entry name" value="IGPS_B"/>
    <property type="match status" value="1"/>
</dbReference>
<reference evidence="10 11" key="1">
    <citation type="journal article" date="2012" name="Genet. Mol. Biol.">
        <title>Analysis of 16S rRNA and mxaF genes revealing insights into Methylobacterium niche-specific plant association.</title>
        <authorList>
            <person name="Dourado M.N."/>
            <person name="Andreote F.D."/>
            <person name="Dini-Andreote F."/>
            <person name="Conti R."/>
            <person name="Araujo J.M."/>
            <person name="Araujo W.L."/>
        </authorList>
    </citation>
    <scope>NUCLEOTIDE SEQUENCE [LARGE SCALE GENOMIC DNA]</scope>
    <source>
        <strain evidence="10 11">SR1.6/4</strain>
    </source>
</reference>
<dbReference type="PANTHER" id="PTHR22854:SF2">
    <property type="entry name" value="INDOLE-3-GLYCEROL-PHOSPHATE SYNTHASE"/>
    <property type="match status" value="1"/>
</dbReference>
<dbReference type="EMBL" id="MLBY01000004">
    <property type="protein sequence ID" value="MEE7457852.1"/>
    <property type="molecule type" value="Genomic_DNA"/>
</dbReference>
<evidence type="ECO:0000313" key="10">
    <source>
        <dbReference type="EMBL" id="MEE7457852.1"/>
    </source>
</evidence>